<reference evidence="1 2" key="1">
    <citation type="submission" date="2015-09" db="EMBL/GenBank/DDBJ databases">
        <title>Draft genome sequence of Aliiroseovarius crassostreae CV919-312TSm, the causative agent of Roseovarius Oyster Disease (formerly Juvenile Oyster Disease).</title>
        <authorList>
            <person name="Kessner L."/>
            <person name="Spinard E."/>
            <person name="Nelson D."/>
        </authorList>
    </citation>
    <scope>NUCLEOTIDE SEQUENCE [LARGE SCALE GENOMIC DNA]</scope>
    <source>
        <strain evidence="1 2">CV919-312</strain>
    </source>
</reference>
<dbReference type="STRING" id="154981.AKJ29_15785"/>
<proteinExistence type="predicted"/>
<protein>
    <submittedName>
        <fullName evidence="1">Uncharacterized protein</fullName>
    </submittedName>
</protein>
<dbReference type="AlphaFoldDB" id="A0A0N8IBU9"/>
<sequence>MNQKTRFEMKFKWAVFATISASVSACIPTTEGYQQLVNDWKGSSEQELIAQWGVPDKSYRSGGNQYISYVRRGSVYIPGTQPTYTTTVYGNVAYTNSYGGTPGQNISTYCETTFVLASGRIKDATFKGNDCTAVPKSDK</sequence>
<comment type="caution">
    <text evidence="1">The sequence shown here is derived from an EMBL/GenBank/DDBJ whole genome shotgun (WGS) entry which is preliminary data.</text>
</comment>
<dbReference type="EMBL" id="LKBA01000004">
    <property type="protein sequence ID" value="KPN64115.1"/>
    <property type="molecule type" value="Genomic_DNA"/>
</dbReference>
<dbReference type="OrthoDB" id="7284935at2"/>
<organism evidence="1 2">
    <name type="scientific">Aliiroseovarius crassostreae</name>
    <dbReference type="NCBI Taxonomy" id="154981"/>
    <lineage>
        <taxon>Bacteria</taxon>
        <taxon>Pseudomonadati</taxon>
        <taxon>Pseudomonadota</taxon>
        <taxon>Alphaproteobacteria</taxon>
        <taxon>Rhodobacterales</taxon>
        <taxon>Paracoccaceae</taxon>
        <taxon>Aliiroseovarius</taxon>
    </lineage>
</organism>
<name>A0A0N8IBU9_9RHOB</name>
<accession>A0A0N8IBU9</accession>
<dbReference type="Proteomes" id="UP000050471">
    <property type="component" value="Unassembled WGS sequence"/>
</dbReference>
<keyword evidence="2" id="KW-1185">Reference proteome</keyword>
<evidence type="ECO:0000313" key="2">
    <source>
        <dbReference type="Proteomes" id="UP000050471"/>
    </source>
</evidence>
<dbReference type="PROSITE" id="PS51257">
    <property type="entry name" value="PROKAR_LIPOPROTEIN"/>
    <property type="match status" value="1"/>
</dbReference>
<evidence type="ECO:0000313" key="1">
    <source>
        <dbReference type="EMBL" id="KPN64115.1"/>
    </source>
</evidence>
<gene>
    <name evidence="1" type="ORF">AKJ29_15785</name>
</gene>